<evidence type="ECO:0000313" key="1">
    <source>
        <dbReference type="EMBL" id="WOK97042.1"/>
    </source>
</evidence>
<accession>A0AAQ3Q5P3</accession>
<dbReference type="Proteomes" id="UP001327560">
    <property type="component" value="Chromosome 2"/>
</dbReference>
<sequence length="102" mass="11552">MAIRCLNKQLKVPWFLRDLVIDIQALAEGIKCNRWFHIKRNLNSRAHFLAKNGIPNSTIGDDVHIQNDKACNSMDPVKGIIYCPVHVLQDSSCMINNGARHS</sequence>
<gene>
    <name evidence="1" type="ORF">Cni_G05750</name>
</gene>
<organism evidence="1 2">
    <name type="scientific">Canna indica</name>
    <name type="common">Indian-shot</name>
    <dbReference type="NCBI Taxonomy" id="4628"/>
    <lineage>
        <taxon>Eukaryota</taxon>
        <taxon>Viridiplantae</taxon>
        <taxon>Streptophyta</taxon>
        <taxon>Embryophyta</taxon>
        <taxon>Tracheophyta</taxon>
        <taxon>Spermatophyta</taxon>
        <taxon>Magnoliopsida</taxon>
        <taxon>Liliopsida</taxon>
        <taxon>Zingiberales</taxon>
        <taxon>Cannaceae</taxon>
        <taxon>Canna</taxon>
    </lineage>
</organism>
<dbReference type="Gene3D" id="3.30.420.10">
    <property type="entry name" value="Ribonuclease H-like superfamily/Ribonuclease H"/>
    <property type="match status" value="1"/>
</dbReference>
<protein>
    <submittedName>
        <fullName evidence="1">Uncharacterized protein</fullName>
    </submittedName>
</protein>
<proteinExistence type="predicted"/>
<reference evidence="1 2" key="1">
    <citation type="submission" date="2023-10" db="EMBL/GenBank/DDBJ databases">
        <title>Chromosome-scale genome assembly provides insights into flower coloration mechanisms of Canna indica.</title>
        <authorList>
            <person name="Li C."/>
        </authorList>
    </citation>
    <scope>NUCLEOTIDE SEQUENCE [LARGE SCALE GENOMIC DNA]</scope>
    <source>
        <tissue evidence="1">Flower</tissue>
    </source>
</reference>
<dbReference type="AlphaFoldDB" id="A0AAQ3Q5P3"/>
<dbReference type="InterPro" id="IPR036397">
    <property type="entry name" value="RNaseH_sf"/>
</dbReference>
<evidence type="ECO:0000313" key="2">
    <source>
        <dbReference type="Proteomes" id="UP001327560"/>
    </source>
</evidence>
<name>A0AAQ3Q5P3_9LILI</name>
<dbReference type="GO" id="GO:0003676">
    <property type="term" value="F:nucleic acid binding"/>
    <property type="evidence" value="ECO:0007669"/>
    <property type="project" value="InterPro"/>
</dbReference>
<dbReference type="EMBL" id="CP136891">
    <property type="protein sequence ID" value="WOK97042.1"/>
    <property type="molecule type" value="Genomic_DNA"/>
</dbReference>
<keyword evidence="2" id="KW-1185">Reference proteome</keyword>